<feature type="compositionally biased region" description="Polar residues" evidence="1">
    <location>
        <begin position="123"/>
        <end position="143"/>
    </location>
</feature>
<feature type="region of interest" description="Disordered" evidence="1">
    <location>
        <begin position="1"/>
        <end position="186"/>
    </location>
</feature>
<accession>A0A8E2JTI6</accession>
<feature type="compositionally biased region" description="Pro residues" evidence="1">
    <location>
        <begin position="973"/>
        <end position="987"/>
    </location>
</feature>
<dbReference type="EMBL" id="KV749507">
    <property type="protein sequence ID" value="OCL09125.1"/>
    <property type="molecule type" value="Genomic_DNA"/>
</dbReference>
<keyword evidence="3" id="KW-1185">Reference proteome</keyword>
<feature type="compositionally biased region" description="Polar residues" evidence="1">
    <location>
        <begin position="920"/>
        <end position="936"/>
    </location>
</feature>
<evidence type="ECO:0000313" key="3">
    <source>
        <dbReference type="Proteomes" id="UP000250140"/>
    </source>
</evidence>
<reference evidence="2 3" key="1">
    <citation type="journal article" date="2016" name="Nat. Commun.">
        <title>Ectomycorrhizal ecology is imprinted in the genome of the dominant symbiotic fungus Cenococcum geophilum.</title>
        <authorList>
            <consortium name="DOE Joint Genome Institute"/>
            <person name="Peter M."/>
            <person name="Kohler A."/>
            <person name="Ohm R.A."/>
            <person name="Kuo A."/>
            <person name="Krutzmann J."/>
            <person name="Morin E."/>
            <person name="Arend M."/>
            <person name="Barry K.W."/>
            <person name="Binder M."/>
            <person name="Choi C."/>
            <person name="Clum A."/>
            <person name="Copeland A."/>
            <person name="Grisel N."/>
            <person name="Haridas S."/>
            <person name="Kipfer T."/>
            <person name="LaButti K."/>
            <person name="Lindquist E."/>
            <person name="Lipzen A."/>
            <person name="Maire R."/>
            <person name="Meier B."/>
            <person name="Mihaltcheva S."/>
            <person name="Molinier V."/>
            <person name="Murat C."/>
            <person name="Poggeler S."/>
            <person name="Quandt C.A."/>
            <person name="Sperisen C."/>
            <person name="Tritt A."/>
            <person name="Tisserant E."/>
            <person name="Crous P.W."/>
            <person name="Henrissat B."/>
            <person name="Nehls U."/>
            <person name="Egli S."/>
            <person name="Spatafora J.W."/>
            <person name="Grigoriev I.V."/>
            <person name="Martin F.M."/>
        </authorList>
    </citation>
    <scope>NUCLEOTIDE SEQUENCE [LARGE SCALE GENOMIC DNA]</scope>
    <source>
        <strain evidence="2 3">CBS 207.34</strain>
    </source>
</reference>
<protein>
    <submittedName>
        <fullName evidence="2">Uncharacterized protein</fullName>
    </submittedName>
</protein>
<feature type="compositionally biased region" description="Polar residues" evidence="1">
    <location>
        <begin position="16"/>
        <end position="32"/>
    </location>
</feature>
<feature type="compositionally biased region" description="Low complexity" evidence="1">
    <location>
        <begin position="571"/>
        <end position="592"/>
    </location>
</feature>
<feature type="compositionally biased region" description="Polar residues" evidence="1">
    <location>
        <begin position="434"/>
        <end position="443"/>
    </location>
</feature>
<evidence type="ECO:0000313" key="2">
    <source>
        <dbReference type="EMBL" id="OCL09125.1"/>
    </source>
</evidence>
<feature type="region of interest" description="Disordered" evidence="1">
    <location>
        <begin position="631"/>
        <end position="803"/>
    </location>
</feature>
<organism evidence="2 3">
    <name type="scientific">Glonium stellatum</name>
    <dbReference type="NCBI Taxonomy" id="574774"/>
    <lineage>
        <taxon>Eukaryota</taxon>
        <taxon>Fungi</taxon>
        <taxon>Dikarya</taxon>
        <taxon>Ascomycota</taxon>
        <taxon>Pezizomycotina</taxon>
        <taxon>Dothideomycetes</taxon>
        <taxon>Pleosporomycetidae</taxon>
        <taxon>Gloniales</taxon>
        <taxon>Gloniaceae</taxon>
        <taxon>Glonium</taxon>
    </lineage>
</organism>
<feature type="compositionally biased region" description="Basic and acidic residues" evidence="1">
    <location>
        <begin position="1000"/>
        <end position="1010"/>
    </location>
</feature>
<feature type="compositionally biased region" description="Pro residues" evidence="1">
    <location>
        <begin position="473"/>
        <end position="483"/>
    </location>
</feature>
<feature type="compositionally biased region" description="Low complexity" evidence="1">
    <location>
        <begin position="33"/>
        <end position="44"/>
    </location>
</feature>
<feature type="region of interest" description="Disordered" evidence="1">
    <location>
        <begin position="216"/>
        <end position="618"/>
    </location>
</feature>
<feature type="non-terminal residue" evidence="2">
    <location>
        <position position="1385"/>
    </location>
</feature>
<feature type="region of interest" description="Disordered" evidence="1">
    <location>
        <begin position="1109"/>
        <end position="1198"/>
    </location>
</feature>
<feature type="compositionally biased region" description="Polar residues" evidence="1">
    <location>
        <begin position="1299"/>
        <end position="1308"/>
    </location>
</feature>
<feature type="compositionally biased region" description="Basic and acidic residues" evidence="1">
    <location>
        <begin position="877"/>
        <end position="887"/>
    </location>
</feature>
<proteinExistence type="predicted"/>
<feature type="compositionally biased region" description="Low complexity" evidence="1">
    <location>
        <begin position="313"/>
        <end position="330"/>
    </location>
</feature>
<feature type="compositionally biased region" description="Polar residues" evidence="1">
    <location>
        <begin position="746"/>
        <end position="775"/>
    </location>
</feature>
<dbReference type="OrthoDB" id="5382952at2759"/>
<feature type="compositionally biased region" description="Low complexity" evidence="1">
    <location>
        <begin position="1187"/>
        <end position="1198"/>
    </location>
</feature>
<feature type="compositionally biased region" description="Acidic residues" evidence="1">
    <location>
        <begin position="1120"/>
        <end position="1133"/>
    </location>
</feature>
<feature type="compositionally biased region" description="Polar residues" evidence="1">
    <location>
        <begin position="154"/>
        <end position="172"/>
    </location>
</feature>
<feature type="compositionally biased region" description="Polar residues" evidence="1">
    <location>
        <begin position="355"/>
        <end position="375"/>
    </location>
</feature>
<feature type="compositionally biased region" description="Pro residues" evidence="1">
    <location>
        <begin position="345"/>
        <end position="354"/>
    </location>
</feature>
<feature type="compositionally biased region" description="Basic and acidic residues" evidence="1">
    <location>
        <begin position="331"/>
        <end position="340"/>
    </location>
</feature>
<feature type="region of interest" description="Disordered" evidence="1">
    <location>
        <begin position="1244"/>
        <end position="1313"/>
    </location>
</feature>
<gene>
    <name evidence="2" type="ORF">AOQ84DRAFT_28249</name>
</gene>
<feature type="compositionally biased region" description="Polar residues" evidence="1">
    <location>
        <begin position="1255"/>
        <end position="1291"/>
    </location>
</feature>
<feature type="compositionally biased region" description="Basic and acidic residues" evidence="1">
    <location>
        <begin position="707"/>
        <end position="717"/>
    </location>
</feature>
<name>A0A8E2JTI6_9PEZI</name>
<feature type="compositionally biased region" description="Polar residues" evidence="1">
    <location>
        <begin position="240"/>
        <end position="251"/>
    </location>
</feature>
<evidence type="ECO:0000256" key="1">
    <source>
        <dbReference type="SAM" id="MobiDB-lite"/>
    </source>
</evidence>
<feature type="compositionally biased region" description="Low complexity" evidence="1">
    <location>
        <begin position="64"/>
        <end position="78"/>
    </location>
</feature>
<feature type="compositionally biased region" description="Basic and acidic residues" evidence="1">
    <location>
        <begin position="776"/>
        <end position="788"/>
    </location>
</feature>
<feature type="region of interest" description="Disordered" evidence="1">
    <location>
        <begin position="859"/>
        <end position="1033"/>
    </location>
</feature>
<feature type="compositionally biased region" description="Polar residues" evidence="1">
    <location>
        <begin position="631"/>
        <end position="650"/>
    </location>
</feature>
<feature type="compositionally biased region" description="Polar residues" evidence="1">
    <location>
        <begin position="1144"/>
        <end position="1153"/>
    </location>
</feature>
<feature type="compositionally biased region" description="Low complexity" evidence="1">
    <location>
        <begin position="599"/>
        <end position="612"/>
    </location>
</feature>
<dbReference type="Proteomes" id="UP000250140">
    <property type="component" value="Unassembled WGS sequence"/>
</dbReference>
<sequence>MASYKSQFNPPKRSESQTPYTQRAPSTRLPQRSVTPTSTSSQIPTPTPSKLQKKKHSRDEQVYPSRVVSSPRAPVSKSIAESPRRGVSKQSTPAPHGQPGMPIPRSIPQSASSRLPRFEIAANTRTPSLVSGSSASTIDSPRSNLLRRKPSSIGVGSTKQVSRTRTGSASSQEETHQMKAIPGGYRDLHSETVLGISLPPSSSILARSEVEVESEEARFHGYEAPPSLATENLPPPTPQYGLSASPSTRYSESPGPFSVTSTPTSMSSHSPGLALTTKAPSRLRQASPMQSRPPVTRRKTDENSSLREQQGLASVRESSTSSSSASTVRVETGRQKERTLTSHLPAPPPSPPPQISSMYFTVSHSENDVSQSQPSLELHRSPPPPKHTLQSQAPPELAHLADQSQQLRLMVRRPVRPSRDGASEIVGLREPSPVIQSNMTSFPSPHKRTSSSESRTGVATYVPSGKSRFGMPPKAPSRNPSPNPSLSSGFPPVSRVPTRGPTPEVLSDAEKKRAKTLPVPAPSPSKTSRFGFFSRRAKTDPNASSKPDKKLQRKGPMAGTGHEGYGKYAVRGRSGSSTSGGSIGRSASAGTTNDSLNRTPSSRKSSITSTTSAEMDDFFLDRLAPVVIRGTGSQELSRSPEPMQSGSSLDLATERPSTEMRMAPNGQKRGQSRTGVELSRPALLPSAMSDPVRNGSPMKRMALGPRRPSDSEDDGKRSFLPSLAARRTSRRSDNIDGGALAKVPSPINTAETTSMKGLDSAVSNQHSIAESTNSRSRTDDISEGKEGNWLRSKKTALPSKPSRKWNFFQRAQASPKIEVPAAEVPVAVARPSTSRSVAHYALMDAPNNINLEDLEQIMQEADSTPEEPIASESYDSEVPKERTKEHVQSMLLPSPPSFPFEFAQPGRPISPKVTLRRDQFTGTQSPLNNNVVSPRSLSPKPEPKLEPQSDLQANASPPEPSFLPEAFTFPTTLSPPAPPPSFPPPRPRLLQVGRIPKVVSRGDRERDRRPPSQSFSRPFVPDQPRPVVAPRASVDSTTSLLATARPAEPFPVLQGLNALSSGTAIAAISPGAEDCLNTTEFFKFPPRKDSELSYSSSSGIWSFPATTGTAIIPEPGAPQSEDEVWNEYDDLIDEVLSPSKPADGTSTGLSPGTSFHYPGLGANEGKSQRQPPPEPLSLQNDPKRSHASSNSVGSSTGAATASLHLRRSRLLAVLHSAQTPTTPVSMSEFLASYGERNLSVVDPVTGRLSLPSPKRASTGSGPATRPNSTRSSLPASLNKSARQSKATLASTSDKDRDSTNPSAASGTNRYRDTRLIEMAETQNDGLVSMANLRFGALMTSKWLSFGRVLFSPAHFELRDPAEDRVLVIDGLGKGRPPNPRLPDSP</sequence>
<feature type="compositionally biased region" description="Low complexity" evidence="1">
    <location>
        <begin position="256"/>
        <end position="271"/>
    </location>
</feature>